<name>G0UWB7_TRYCI</name>
<evidence type="ECO:0000313" key="9">
    <source>
        <dbReference type="EMBL" id="CCC93683.1"/>
    </source>
</evidence>
<dbReference type="GO" id="GO:0005737">
    <property type="term" value="C:cytoplasm"/>
    <property type="evidence" value="ECO:0007669"/>
    <property type="project" value="TreeGrafter"/>
</dbReference>
<dbReference type="InterPro" id="IPR017441">
    <property type="entry name" value="Protein_kinase_ATP_BS"/>
</dbReference>
<keyword evidence="3 6" id="KW-0547">Nucleotide-binding</keyword>
<dbReference type="FunFam" id="1.10.510.10:FF:000571">
    <property type="entry name" value="Maternal embryonic leucine zipper kinase"/>
    <property type="match status" value="1"/>
</dbReference>
<dbReference type="GO" id="GO:0005524">
    <property type="term" value="F:ATP binding"/>
    <property type="evidence" value="ECO:0007669"/>
    <property type="project" value="UniProtKB-UniRule"/>
</dbReference>
<dbReference type="InterPro" id="IPR000719">
    <property type="entry name" value="Prot_kinase_dom"/>
</dbReference>
<keyword evidence="2" id="KW-0808">Transferase</keyword>
<proteinExistence type="predicted"/>
<evidence type="ECO:0000256" key="1">
    <source>
        <dbReference type="ARBA" id="ARBA00022527"/>
    </source>
</evidence>
<dbReference type="Gene3D" id="1.10.510.10">
    <property type="entry name" value="Transferase(Phosphotransferase) domain 1"/>
    <property type="match status" value="1"/>
</dbReference>
<dbReference type="PANTHER" id="PTHR24346">
    <property type="entry name" value="MAP/MICROTUBULE AFFINITY-REGULATING KINASE"/>
    <property type="match status" value="1"/>
</dbReference>
<feature type="region of interest" description="Disordered" evidence="7">
    <location>
        <begin position="526"/>
        <end position="563"/>
    </location>
</feature>
<dbReference type="PROSITE" id="PS50011">
    <property type="entry name" value="PROTEIN_KINASE_DOM"/>
    <property type="match status" value="1"/>
</dbReference>
<feature type="binding site" evidence="6">
    <location>
        <position position="37"/>
    </location>
    <ligand>
        <name>ATP</name>
        <dbReference type="ChEBI" id="CHEBI:30616"/>
    </ligand>
</feature>
<evidence type="ECO:0000256" key="4">
    <source>
        <dbReference type="ARBA" id="ARBA00022777"/>
    </source>
</evidence>
<reference evidence="9" key="1">
    <citation type="journal article" date="2012" name="Proc. Natl. Acad. Sci. U.S.A.">
        <title>Antigenic diversity is generated by distinct evolutionary mechanisms in African trypanosome species.</title>
        <authorList>
            <person name="Jackson A.P."/>
            <person name="Berry A."/>
            <person name="Aslett M."/>
            <person name="Allison H.C."/>
            <person name="Burton P."/>
            <person name="Vavrova-Anderson J."/>
            <person name="Brown R."/>
            <person name="Browne H."/>
            <person name="Corton N."/>
            <person name="Hauser H."/>
            <person name="Gamble J."/>
            <person name="Gilderthorp R."/>
            <person name="Marcello L."/>
            <person name="McQuillan J."/>
            <person name="Otto T.D."/>
            <person name="Quail M.A."/>
            <person name="Sanders M.J."/>
            <person name="van Tonder A."/>
            <person name="Ginger M.L."/>
            <person name="Field M.C."/>
            <person name="Barry J.D."/>
            <person name="Hertz-Fowler C."/>
            <person name="Berriman M."/>
        </authorList>
    </citation>
    <scope>NUCLEOTIDE SEQUENCE</scope>
    <source>
        <strain evidence="9">IL3000</strain>
    </source>
</reference>
<dbReference type="Pfam" id="PF00069">
    <property type="entry name" value="Pkinase"/>
    <property type="match status" value="1"/>
</dbReference>
<protein>
    <submittedName>
        <fullName evidence="9">Uncharacterized protein TCIL3000_10_4460</fullName>
    </submittedName>
</protein>
<dbReference type="EMBL" id="HE575323">
    <property type="protein sequence ID" value="CCC93683.1"/>
    <property type="molecule type" value="Genomic_DNA"/>
</dbReference>
<dbReference type="InterPro" id="IPR008271">
    <property type="entry name" value="Ser/Thr_kinase_AS"/>
</dbReference>
<evidence type="ECO:0000256" key="7">
    <source>
        <dbReference type="SAM" id="MobiDB-lite"/>
    </source>
</evidence>
<dbReference type="PROSITE" id="PS00108">
    <property type="entry name" value="PROTEIN_KINASE_ST"/>
    <property type="match status" value="1"/>
</dbReference>
<evidence type="ECO:0000256" key="6">
    <source>
        <dbReference type="PROSITE-ProRule" id="PRU10141"/>
    </source>
</evidence>
<dbReference type="SUPFAM" id="SSF103243">
    <property type="entry name" value="KA1-like"/>
    <property type="match status" value="1"/>
</dbReference>
<dbReference type="SUPFAM" id="SSF56112">
    <property type="entry name" value="Protein kinase-like (PK-like)"/>
    <property type="match status" value="1"/>
</dbReference>
<keyword evidence="1" id="KW-0723">Serine/threonine-protein kinase</keyword>
<dbReference type="AlphaFoldDB" id="G0UWB7"/>
<dbReference type="GO" id="GO:0035556">
    <property type="term" value="P:intracellular signal transduction"/>
    <property type="evidence" value="ECO:0007669"/>
    <property type="project" value="TreeGrafter"/>
</dbReference>
<evidence type="ECO:0000259" key="8">
    <source>
        <dbReference type="PROSITE" id="PS50011"/>
    </source>
</evidence>
<dbReference type="PROSITE" id="PS00107">
    <property type="entry name" value="PROTEIN_KINASE_ATP"/>
    <property type="match status" value="1"/>
</dbReference>
<feature type="region of interest" description="Disordered" evidence="7">
    <location>
        <begin position="575"/>
        <end position="596"/>
    </location>
</feature>
<accession>G0UWB7</accession>
<sequence>MSQRFGPYRVGETIGRGTFAKVKIALHELTNTQVALKIIPRRVMDDAKSKTKLTREIRILQTLQHPNIMKLFQVVQTRQDIVLVLEYVSGGELFDYICQRGPLSEGTVRHIFQQIVAAVAYCHRYRVIHRDLKPENILLEKGTNTVKLADFGLSSYSRDGRFLETSCGTPNYASPQVVSGELYAGPDTDVWSCGVILYTMLVGALPFEDANVAALFEKIKRAEYNVPASVSPQAHDLLSRMLIVNPLERATMEQVIQHPWVRPNYPPHLLSLHYDAILHTMCYGRLLEFSEDELEETALAEVASLFEVSIEEAATAILANDTSFSELFSSVASGNDTSRKRYPAKSYYETYANFVDAKHWPSALFIPLAEKALRDVRCNMYLTYLILLQRRQQYVPHQVLPSSGAGGEAMGSLILSMAMSQGYGSLNANSLQPISMNLKSLPQFAEMSTHDDRVPPVARRACDTTFFGSLPVNVPMERPDAPVPDAYMDSYNMLAEPFISVFMPASKHTLVGKLLGVNEHPVMGPSTLASSGSLPASFNDDDGTHDPAAKSIPEAGGASAPPDCRRLLCPISSDKKAGLGETERRKKSSTRPSDGVVSVSGKLFEMLHCGTATRFGSNFVHNGVQFLGINAGETLRHVYSAMKAEGLLWKPIRPYYLAAAMHPSVKLQVRVYRIRTNEQIVDVCVSTQSGMMGLTVATKLIERLHGRAFTASTQRAHDAL</sequence>
<evidence type="ECO:0000256" key="5">
    <source>
        <dbReference type="ARBA" id="ARBA00022840"/>
    </source>
</evidence>
<dbReference type="GO" id="GO:0004674">
    <property type="term" value="F:protein serine/threonine kinase activity"/>
    <property type="evidence" value="ECO:0007669"/>
    <property type="project" value="UniProtKB-KW"/>
</dbReference>
<dbReference type="InterPro" id="IPR011009">
    <property type="entry name" value="Kinase-like_dom_sf"/>
</dbReference>
<evidence type="ECO:0000256" key="3">
    <source>
        <dbReference type="ARBA" id="ARBA00022741"/>
    </source>
</evidence>
<feature type="compositionally biased region" description="Polar residues" evidence="7">
    <location>
        <begin position="527"/>
        <end position="536"/>
    </location>
</feature>
<keyword evidence="4" id="KW-0418">Kinase</keyword>
<dbReference type="FunFam" id="3.30.200.20:FF:000003">
    <property type="entry name" value="Non-specific serine/threonine protein kinase"/>
    <property type="match status" value="1"/>
</dbReference>
<feature type="domain" description="Protein kinase" evidence="8">
    <location>
        <begin position="8"/>
        <end position="261"/>
    </location>
</feature>
<evidence type="ECO:0000256" key="2">
    <source>
        <dbReference type="ARBA" id="ARBA00022679"/>
    </source>
</evidence>
<feature type="compositionally biased region" description="Basic and acidic residues" evidence="7">
    <location>
        <begin position="575"/>
        <end position="584"/>
    </location>
</feature>
<dbReference type="VEuPathDB" id="TriTrypDB:TcIL3000_10_4460"/>
<dbReference type="InterPro" id="IPR028375">
    <property type="entry name" value="KA1/Ssp2_C"/>
</dbReference>
<keyword evidence="5 6" id="KW-0067">ATP-binding</keyword>
<gene>
    <name evidence="9" type="ORF">TCIL3000_10_4460</name>
</gene>
<organism evidence="9">
    <name type="scientific">Trypanosoma congolense (strain IL3000)</name>
    <dbReference type="NCBI Taxonomy" id="1068625"/>
    <lineage>
        <taxon>Eukaryota</taxon>
        <taxon>Discoba</taxon>
        <taxon>Euglenozoa</taxon>
        <taxon>Kinetoplastea</taxon>
        <taxon>Metakinetoplastina</taxon>
        <taxon>Trypanosomatida</taxon>
        <taxon>Trypanosomatidae</taxon>
        <taxon>Trypanosoma</taxon>
        <taxon>Nannomonas</taxon>
    </lineage>
</organism>
<dbReference type="PANTHER" id="PTHR24346:SF110">
    <property type="entry name" value="NON-SPECIFIC SERINE_THREONINE PROTEIN KINASE"/>
    <property type="match status" value="1"/>
</dbReference>
<dbReference type="SMART" id="SM00220">
    <property type="entry name" value="S_TKc"/>
    <property type="match status" value="1"/>
</dbReference>